<evidence type="ECO:0000256" key="1">
    <source>
        <dbReference type="SAM" id="MobiDB-lite"/>
    </source>
</evidence>
<comment type="caution">
    <text evidence="3">The sequence shown here is derived from an EMBL/GenBank/DDBJ whole genome shotgun (WGS) entry which is preliminary data.</text>
</comment>
<dbReference type="Proteomes" id="UP000306918">
    <property type="component" value="Unassembled WGS sequence"/>
</dbReference>
<evidence type="ECO:0000313" key="4">
    <source>
        <dbReference type="Proteomes" id="UP000306918"/>
    </source>
</evidence>
<dbReference type="RefSeq" id="WP_136578170.1">
    <property type="nucleotide sequence ID" value="NZ_STFF01000004.1"/>
</dbReference>
<protein>
    <submittedName>
        <fullName evidence="3">Uncharacterized protein</fullName>
    </submittedName>
</protein>
<organism evidence="3 4">
    <name type="scientific">Niastella caeni</name>
    <dbReference type="NCBI Taxonomy" id="2569763"/>
    <lineage>
        <taxon>Bacteria</taxon>
        <taxon>Pseudomonadati</taxon>
        <taxon>Bacteroidota</taxon>
        <taxon>Chitinophagia</taxon>
        <taxon>Chitinophagales</taxon>
        <taxon>Chitinophagaceae</taxon>
        <taxon>Niastella</taxon>
    </lineage>
</organism>
<proteinExistence type="predicted"/>
<reference evidence="3 4" key="1">
    <citation type="submission" date="2019-04" db="EMBL/GenBank/DDBJ databases">
        <title>Niastella caeni sp. nov., isolated from activated sludge.</title>
        <authorList>
            <person name="Sheng M."/>
        </authorList>
    </citation>
    <scope>NUCLEOTIDE SEQUENCE [LARGE SCALE GENOMIC DNA]</scope>
    <source>
        <strain evidence="3 4">HX-2-15</strain>
    </source>
</reference>
<dbReference type="AlphaFoldDB" id="A0A4S8HVY5"/>
<keyword evidence="4" id="KW-1185">Reference proteome</keyword>
<feature type="region of interest" description="Disordered" evidence="1">
    <location>
        <begin position="319"/>
        <end position="342"/>
    </location>
</feature>
<evidence type="ECO:0000313" key="3">
    <source>
        <dbReference type="EMBL" id="THU38214.1"/>
    </source>
</evidence>
<name>A0A4S8HVY5_9BACT</name>
<dbReference type="EMBL" id="STFF01000004">
    <property type="protein sequence ID" value="THU38214.1"/>
    <property type="molecule type" value="Genomic_DNA"/>
</dbReference>
<feature type="signal peptide" evidence="2">
    <location>
        <begin position="1"/>
        <end position="20"/>
    </location>
</feature>
<dbReference type="OrthoDB" id="613240at2"/>
<evidence type="ECO:0000256" key="2">
    <source>
        <dbReference type="SAM" id="SignalP"/>
    </source>
</evidence>
<gene>
    <name evidence="3" type="ORF">FAM09_16170</name>
</gene>
<sequence length="569" mass="63861">MGIKILIIHASLLFSIFSIAQTPVVKFSENAKAPSDITTFPRVIGSDGSGTYTMQLFLKKSIIMTRNMMGLSMQLCRYDEHFKPKYEIIYNTADELENRTVDNVILLNNKLYVFASQFDNKEKRGELSAAVIDKFTGKKTSSWHVLGNFEKEKARDEFHHAVTLSADSSCFILATGLVTANSNYQIKLLDTNFRAVGDIHFDYAGNSFDLDAVVKSGNKIFIAGKEFEPANKKKKRAFKKVVLFNYNTNGKKENDIPVTKDGLYATSLNLFPLNDKILLAGFYTKSPGNNELNGLFTYTIDPASGKIIEGDARELSSSMIGKTFDEDDDDEKESRKTEKAVEAENDDDFLEHYVFTNAIPDPNSQSLILFAEYQQYIQRSSHASLGPDHSQGMTSDRRQFIYICGNIIAVKINAAAKISWVNMLPKRQMEMIDIGKLNGGQGSPDFYSAPRLGQFSRVVAQLPFFSSFNCIQYGNQLGFVLNDHSGNSSVTSVNDKAKKIVNLYKSDCFYIKLDMNTGKFTRRYLFSNNGEPTSMPRFGRISSNKLFMPAVKFKFLAKPDSKMISVALK</sequence>
<keyword evidence="2" id="KW-0732">Signal</keyword>
<feature type="compositionally biased region" description="Basic and acidic residues" evidence="1">
    <location>
        <begin position="332"/>
        <end position="342"/>
    </location>
</feature>
<feature type="chain" id="PRO_5020234782" evidence="2">
    <location>
        <begin position="21"/>
        <end position="569"/>
    </location>
</feature>
<accession>A0A4S8HVY5</accession>